<evidence type="ECO:0000313" key="5">
    <source>
        <dbReference type="Proteomes" id="UP000277007"/>
    </source>
</evidence>
<organism evidence="4 5">
    <name type="scientific">Azospirillum griseum</name>
    <dbReference type="NCBI Taxonomy" id="2496639"/>
    <lineage>
        <taxon>Bacteria</taxon>
        <taxon>Pseudomonadati</taxon>
        <taxon>Pseudomonadota</taxon>
        <taxon>Alphaproteobacteria</taxon>
        <taxon>Rhodospirillales</taxon>
        <taxon>Azospirillaceae</taxon>
        <taxon>Azospirillum</taxon>
    </lineage>
</organism>
<dbReference type="SUPFAM" id="SSF53850">
    <property type="entry name" value="Periplasmic binding protein-like II"/>
    <property type="match status" value="1"/>
</dbReference>
<dbReference type="PANTHER" id="PTHR35936">
    <property type="entry name" value="MEMBRANE-BOUND LYTIC MUREIN TRANSGLYCOSYLASE F"/>
    <property type="match status" value="1"/>
</dbReference>
<dbReference type="OrthoDB" id="6192933at2"/>
<keyword evidence="1 2" id="KW-0732">Signal</keyword>
<feature type="signal peptide" evidence="2">
    <location>
        <begin position="1"/>
        <end position="28"/>
    </location>
</feature>
<dbReference type="InterPro" id="IPR001638">
    <property type="entry name" value="Solute-binding_3/MltF_N"/>
</dbReference>
<keyword evidence="5" id="KW-1185">Reference proteome</keyword>
<accession>A0A3S0K8I7</accession>
<dbReference type="PANTHER" id="PTHR35936:SF17">
    <property type="entry name" value="ARGININE-BINDING EXTRACELLULAR PROTEIN ARTP"/>
    <property type="match status" value="1"/>
</dbReference>
<dbReference type="SMART" id="SM00062">
    <property type="entry name" value="PBPb"/>
    <property type="match status" value="1"/>
</dbReference>
<dbReference type="EMBL" id="RXMA01000025">
    <property type="protein sequence ID" value="RTR16438.1"/>
    <property type="molecule type" value="Genomic_DNA"/>
</dbReference>
<dbReference type="RefSeq" id="WP_126619046.1">
    <property type="nucleotide sequence ID" value="NZ_JBHUCY010000078.1"/>
</dbReference>
<proteinExistence type="predicted"/>
<feature type="domain" description="Solute-binding protein family 3/N-terminal" evidence="3">
    <location>
        <begin position="39"/>
        <end position="258"/>
    </location>
</feature>
<dbReference type="Gene3D" id="3.40.190.10">
    <property type="entry name" value="Periplasmic binding protein-like II"/>
    <property type="match status" value="2"/>
</dbReference>
<gene>
    <name evidence="4" type="ORF">EJ903_20805</name>
</gene>
<protein>
    <submittedName>
        <fullName evidence="4">Transporter substrate-binding domain-containing protein</fullName>
    </submittedName>
</protein>
<evidence type="ECO:0000313" key="4">
    <source>
        <dbReference type="EMBL" id="RTR16438.1"/>
    </source>
</evidence>
<dbReference type="AlphaFoldDB" id="A0A3S0K8I7"/>
<sequence>MRIRKLLAATVTAVTALWLAAAPVAAKADVLDDVMKAKKIRVAVAMGIPLFAFVDKNLKATGSDVETARLLAKDMGVELELVEITNAARVPTVQTRKADLLIATLAITPERKKVIDFSVPYATLDIIVAAPAEIAIKGYEDLVGKKIGLTRATVNDSLVTKNAKGAEILRFEDDATLITALVSGQVDIVSSQTTAIAAINERRTQSPLKVKFTQQELNLGMAMAQGEDRLREWVNNWIKTNSENGRLNAIFSSFHDRDLPADLITR</sequence>
<name>A0A3S0K8I7_9PROT</name>
<dbReference type="Proteomes" id="UP000277007">
    <property type="component" value="Unassembled WGS sequence"/>
</dbReference>
<evidence type="ECO:0000259" key="3">
    <source>
        <dbReference type="SMART" id="SM00062"/>
    </source>
</evidence>
<comment type="caution">
    <text evidence="4">The sequence shown here is derived from an EMBL/GenBank/DDBJ whole genome shotgun (WGS) entry which is preliminary data.</text>
</comment>
<feature type="chain" id="PRO_5018598363" evidence="2">
    <location>
        <begin position="29"/>
        <end position="266"/>
    </location>
</feature>
<reference evidence="4 5" key="1">
    <citation type="submission" date="2018-12" db="EMBL/GenBank/DDBJ databases">
        <authorList>
            <person name="Yang Y."/>
        </authorList>
    </citation>
    <scope>NUCLEOTIDE SEQUENCE [LARGE SCALE GENOMIC DNA]</scope>
    <source>
        <strain evidence="4 5">L-25-5w-1</strain>
    </source>
</reference>
<evidence type="ECO:0000256" key="2">
    <source>
        <dbReference type="SAM" id="SignalP"/>
    </source>
</evidence>
<evidence type="ECO:0000256" key="1">
    <source>
        <dbReference type="ARBA" id="ARBA00022729"/>
    </source>
</evidence>
<dbReference type="Pfam" id="PF00497">
    <property type="entry name" value="SBP_bac_3"/>
    <property type="match status" value="1"/>
</dbReference>